<dbReference type="Pfam" id="PF05699">
    <property type="entry name" value="Dimer_Tnp_hAT"/>
    <property type="match status" value="1"/>
</dbReference>
<dbReference type="AlphaFoldDB" id="A0AAV8XIB3"/>
<protein>
    <recommendedName>
        <fullName evidence="1">HAT C-terminal dimerisation domain-containing protein</fullName>
    </recommendedName>
</protein>
<name>A0AAV8XIB3_9CUCU</name>
<dbReference type="InterPro" id="IPR008906">
    <property type="entry name" value="HATC_C_dom"/>
</dbReference>
<dbReference type="InterPro" id="IPR052958">
    <property type="entry name" value="IFN-induced_PKR_regulator"/>
</dbReference>
<keyword evidence="3" id="KW-1185">Reference proteome</keyword>
<accession>A0AAV8XIB3</accession>
<organism evidence="2 3">
    <name type="scientific">Rhamnusium bicolor</name>
    <dbReference type="NCBI Taxonomy" id="1586634"/>
    <lineage>
        <taxon>Eukaryota</taxon>
        <taxon>Metazoa</taxon>
        <taxon>Ecdysozoa</taxon>
        <taxon>Arthropoda</taxon>
        <taxon>Hexapoda</taxon>
        <taxon>Insecta</taxon>
        <taxon>Pterygota</taxon>
        <taxon>Neoptera</taxon>
        <taxon>Endopterygota</taxon>
        <taxon>Coleoptera</taxon>
        <taxon>Polyphaga</taxon>
        <taxon>Cucujiformia</taxon>
        <taxon>Chrysomeloidea</taxon>
        <taxon>Cerambycidae</taxon>
        <taxon>Lepturinae</taxon>
        <taxon>Rhagiini</taxon>
        <taxon>Rhamnusium</taxon>
    </lineage>
</organism>
<evidence type="ECO:0000259" key="1">
    <source>
        <dbReference type="Pfam" id="PF05699"/>
    </source>
</evidence>
<comment type="caution">
    <text evidence="2">The sequence shown here is derived from an EMBL/GenBank/DDBJ whole genome shotgun (WGS) entry which is preliminary data.</text>
</comment>
<dbReference type="PANTHER" id="PTHR46289:SF14">
    <property type="entry name" value="DUF4371 DOMAIN-CONTAINING PROTEIN"/>
    <property type="match status" value="1"/>
</dbReference>
<dbReference type="GO" id="GO:0046983">
    <property type="term" value="F:protein dimerization activity"/>
    <property type="evidence" value="ECO:0007669"/>
    <property type="project" value="InterPro"/>
</dbReference>
<sequence>MSLCGSWNEYLETLAAMEENLSEKAAVRAEASGIKQLNRFEFAFMCVFWEAILERFHKTNLKLQSIDIDSSDVALLYASLIDFVQSLRNENMFNTYVSKATEFAEESYEYDRQRKCKLFPGDFREDEIVLTGREKLKVDSFYAILDKIIVELKKRSTAYENIFSKFSLFFLMKECSQETLIQKTNCLREYYKDDLEMSFPTECLHFSELLKGSDLKNEKYSVIDLLSLLREKNLQTVFPNIDIALRIFVSMAVSVCSAERSFSALKRIK</sequence>
<dbReference type="Proteomes" id="UP001162156">
    <property type="component" value="Unassembled WGS sequence"/>
</dbReference>
<proteinExistence type="predicted"/>
<gene>
    <name evidence="2" type="ORF">NQ314_011391</name>
</gene>
<feature type="domain" description="HAT C-terminal dimerisation" evidence="1">
    <location>
        <begin position="218"/>
        <end position="268"/>
    </location>
</feature>
<dbReference type="PANTHER" id="PTHR46289">
    <property type="entry name" value="52 KDA REPRESSOR OF THE INHIBITOR OF THE PROTEIN KINASE-LIKE PROTEIN-RELATED"/>
    <property type="match status" value="1"/>
</dbReference>
<dbReference type="EMBL" id="JANEYF010003168">
    <property type="protein sequence ID" value="KAJ8938652.1"/>
    <property type="molecule type" value="Genomic_DNA"/>
</dbReference>
<evidence type="ECO:0000313" key="3">
    <source>
        <dbReference type="Proteomes" id="UP001162156"/>
    </source>
</evidence>
<evidence type="ECO:0000313" key="2">
    <source>
        <dbReference type="EMBL" id="KAJ8938652.1"/>
    </source>
</evidence>
<reference evidence="2" key="1">
    <citation type="journal article" date="2023" name="Insect Mol. Biol.">
        <title>Genome sequencing provides insights into the evolution of gene families encoding plant cell wall-degrading enzymes in longhorned beetles.</title>
        <authorList>
            <person name="Shin N.R."/>
            <person name="Okamura Y."/>
            <person name="Kirsch R."/>
            <person name="Pauchet Y."/>
        </authorList>
    </citation>
    <scope>NUCLEOTIDE SEQUENCE</scope>
    <source>
        <strain evidence="2">RBIC_L_NR</strain>
    </source>
</reference>